<evidence type="ECO:0000313" key="2">
    <source>
        <dbReference type="Proteomes" id="UP000054270"/>
    </source>
</evidence>
<organism evidence="1 2">
    <name type="scientific">Hypholoma sublateritium (strain FD-334 SS-4)</name>
    <dbReference type="NCBI Taxonomy" id="945553"/>
    <lineage>
        <taxon>Eukaryota</taxon>
        <taxon>Fungi</taxon>
        <taxon>Dikarya</taxon>
        <taxon>Basidiomycota</taxon>
        <taxon>Agaricomycotina</taxon>
        <taxon>Agaricomycetes</taxon>
        <taxon>Agaricomycetidae</taxon>
        <taxon>Agaricales</taxon>
        <taxon>Agaricineae</taxon>
        <taxon>Strophariaceae</taxon>
        <taxon>Hypholoma</taxon>
    </lineage>
</organism>
<dbReference type="EMBL" id="KN817578">
    <property type="protein sequence ID" value="KJA19429.1"/>
    <property type="molecule type" value="Genomic_DNA"/>
</dbReference>
<name>A0A0D2NKL5_HYPSF</name>
<reference evidence="2" key="1">
    <citation type="submission" date="2014-04" db="EMBL/GenBank/DDBJ databases">
        <title>Evolutionary Origins and Diversification of the Mycorrhizal Mutualists.</title>
        <authorList>
            <consortium name="DOE Joint Genome Institute"/>
            <consortium name="Mycorrhizal Genomics Consortium"/>
            <person name="Kohler A."/>
            <person name="Kuo A."/>
            <person name="Nagy L.G."/>
            <person name="Floudas D."/>
            <person name="Copeland A."/>
            <person name="Barry K.W."/>
            <person name="Cichocki N."/>
            <person name="Veneault-Fourrey C."/>
            <person name="LaButti K."/>
            <person name="Lindquist E.A."/>
            <person name="Lipzen A."/>
            <person name="Lundell T."/>
            <person name="Morin E."/>
            <person name="Murat C."/>
            <person name="Riley R."/>
            <person name="Ohm R."/>
            <person name="Sun H."/>
            <person name="Tunlid A."/>
            <person name="Henrissat B."/>
            <person name="Grigoriev I.V."/>
            <person name="Hibbett D.S."/>
            <person name="Martin F."/>
        </authorList>
    </citation>
    <scope>NUCLEOTIDE SEQUENCE [LARGE SCALE GENOMIC DNA]</scope>
    <source>
        <strain evidence="2">FD-334 SS-4</strain>
    </source>
</reference>
<dbReference type="Proteomes" id="UP000054270">
    <property type="component" value="Unassembled WGS sequence"/>
</dbReference>
<sequence length="500" mass="56427">MPQEILDEIVDNGGGDIAQMGNCALVCRSLRSRSQKHIFRVINIDTTERIIQLVNLIRKNSLIPKYLHVVHTSSQQFLPIHGIDTELASFLLLIRRLVPHSSLWMLVTPHRSDTPNPHPDPMNHISPQLLLYCLSVVTRLELDRVPDFPAVALLNFRNLSHLSYIHTTTHPTLLTIFSPQRMYPLLPSFFRSITSLEIEKIARFPGILISNCHALTHLIFVNTTLWISEVAAVSSRPQITHLTVSTFDLETIKTLVDTVVDLSRLQQLDDKTDFNHFEEDPLSTNYDELNQCYQYLLSESKYSLTYLVIFGTITDSPENAAPLLPCNLSNIPNLATLILGFNCVDSDQMNAPLYLHDILQTVDTGTTRIKLFSIQFNILLELTFTDEDGLIHLNFTDLPLLFSHGSWTDIGRVLSDLSYKGCTQFNVTICCVLPEATAAYKHIVSPSAEGRTLCAVIFRWLDESIVPEGLFNPAAKFKVQVCPDPSSMTTKEYIVRGTRL</sequence>
<dbReference type="OrthoDB" id="2908588at2759"/>
<evidence type="ECO:0000313" key="1">
    <source>
        <dbReference type="EMBL" id="KJA19429.1"/>
    </source>
</evidence>
<protein>
    <recommendedName>
        <fullName evidence="3">F-box domain-containing protein</fullName>
    </recommendedName>
</protein>
<gene>
    <name evidence="1" type="ORF">HYPSUDRAFT_69297</name>
</gene>
<accession>A0A0D2NKL5</accession>
<evidence type="ECO:0008006" key="3">
    <source>
        <dbReference type="Google" id="ProtNLM"/>
    </source>
</evidence>
<keyword evidence="2" id="KW-1185">Reference proteome</keyword>
<dbReference type="AlphaFoldDB" id="A0A0D2NKL5"/>
<proteinExistence type="predicted"/>